<name>A0A087UAK5_STEMI</name>
<dbReference type="OrthoDB" id="6420166at2759"/>
<dbReference type="EMBL" id="KK119011">
    <property type="protein sequence ID" value="KFM74394.1"/>
    <property type="molecule type" value="Genomic_DNA"/>
</dbReference>
<sequence>MGESSCAELFKLSTKQTNIILKIIVVEYDHVSLMNLLAEVKIFKCLNKLRNESRNYCMNFCELKRVLMVRGEFPSLLREAWEADPSDSYAFDP</sequence>
<dbReference type="AlphaFoldDB" id="A0A087UAK5"/>
<protein>
    <submittedName>
        <fullName evidence="1">Uncharacterized protein</fullName>
    </submittedName>
</protein>
<dbReference type="Proteomes" id="UP000054359">
    <property type="component" value="Unassembled WGS sequence"/>
</dbReference>
<accession>A0A087UAK5</accession>
<reference evidence="1 2" key="1">
    <citation type="submission" date="2013-11" db="EMBL/GenBank/DDBJ databases">
        <title>Genome sequencing of Stegodyphus mimosarum.</title>
        <authorList>
            <person name="Bechsgaard J."/>
        </authorList>
    </citation>
    <scope>NUCLEOTIDE SEQUENCE [LARGE SCALE GENOMIC DNA]</scope>
</reference>
<gene>
    <name evidence="1" type="ORF">X975_19463</name>
</gene>
<keyword evidence="2" id="KW-1185">Reference proteome</keyword>
<dbReference type="Gene3D" id="3.30.200.20">
    <property type="entry name" value="Phosphorylase Kinase, domain 1"/>
    <property type="match status" value="1"/>
</dbReference>
<evidence type="ECO:0000313" key="2">
    <source>
        <dbReference type="Proteomes" id="UP000054359"/>
    </source>
</evidence>
<evidence type="ECO:0000313" key="1">
    <source>
        <dbReference type="EMBL" id="KFM74394.1"/>
    </source>
</evidence>
<organism evidence="1 2">
    <name type="scientific">Stegodyphus mimosarum</name>
    <name type="common">African social velvet spider</name>
    <dbReference type="NCBI Taxonomy" id="407821"/>
    <lineage>
        <taxon>Eukaryota</taxon>
        <taxon>Metazoa</taxon>
        <taxon>Ecdysozoa</taxon>
        <taxon>Arthropoda</taxon>
        <taxon>Chelicerata</taxon>
        <taxon>Arachnida</taxon>
        <taxon>Araneae</taxon>
        <taxon>Araneomorphae</taxon>
        <taxon>Entelegynae</taxon>
        <taxon>Eresoidea</taxon>
        <taxon>Eresidae</taxon>
        <taxon>Stegodyphus</taxon>
    </lineage>
</organism>
<feature type="non-terminal residue" evidence="1">
    <location>
        <position position="93"/>
    </location>
</feature>
<proteinExistence type="predicted"/>